<dbReference type="EMBL" id="LR797358">
    <property type="protein sequence ID" value="CAB4205065.1"/>
    <property type="molecule type" value="Genomic_DNA"/>
</dbReference>
<feature type="coiled-coil region" evidence="1">
    <location>
        <begin position="3176"/>
        <end position="3203"/>
    </location>
</feature>
<feature type="region of interest" description="Disordered" evidence="2">
    <location>
        <begin position="2632"/>
        <end position="2664"/>
    </location>
</feature>
<evidence type="ECO:0000313" key="5">
    <source>
        <dbReference type="EMBL" id="CAB4195111.1"/>
    </source>
</evidence>
<dbReference type="Pfam" id="PF18857">
    <property type="entry name" value="LPD38"/>
    <property type="match status" value="1"/>
</dbReference>
<evidence type="ECO:0000259" key="3">
    <source>
        <dbReference type="Pfam" id="PF18857"/>
    </source>
</evidence>
<feature type="compositionally biased region" description="Polar residues" evidence="2">
    <location>
        <begin position="871"/>
        <end position="883"/>
    </location>
</feature>
<reference evidence="4" key="1">
    <citation type="submission" date="2020-04" db="EMBL/GenBank/DDBJ databases">
        <authorList>
            <person name="Chiriac C."/>
            <person name="Salcher M."/>
            <person name="Ghai R."/>
            <person name="Kavagutti S V."/>
        </authorList>
    </citation>
    <scope>NUCLEOTIDE SEQUENCE</scope>
</reference>
<evidence type="ECO:0000313" key="6">
    <source>
        <dbReference type="EMBL" id="CAB4205065.1"/>
    </source>
</evidence>
<name>A0A6J5PFI7_9CAUD</name>
<organism evidence="4">
    <name type="scientific">uncultured Caudovirales phage</name>
    <dbReference type="NCBI Taxonomy" id="2100421"/>
    <lineage>
        <taxon>Viruses</taxon>
        <taxon>Duplodnaviria</taxon>
        <taxon>Heunggongvirae</taxon>
        <taxon>Uroviricota</taxon>
        <taxon>Caudoviricetes</taxon>
        <taxon>Peduoviridae</taxon>
        <taxon>Maltschvirus</taxon>
        <taxon>Maltschvirus maltsch</taxon>
    </lineage>
</organism>
<keyword evidence="1" id="KW-0175">Coiled coil</keyword>
<feature type="domain" description="Large polyvalent protein associated" evidence="3">
    <location>
        <begin position="2916"/>
        <end position="3093"/>
    </location>
</feature>
<evidence type="ECO:0000256" key="2">
    <source>
        <dbReference type="SAM" id="MobiDB-lite"/>
    </source>
</evidence>
<feature type="coiled-coil region" evidence="1">
    <location>
        <begin position="1669"/>
        <end position="1730"/>
    </location>
</feature>
<protein>
    <recommendedName>
        <fullName evidence="3">Large polyvalent protein associated domain-containing protein</fullName>
    </recommendedName>
</protein>
<gene>
    <name evidence="5" type="ORF">UFOVP1276_49</name>
    <name evidence="6" type="ORF">UFOVP1403_17</name>
    <name evidence="4" type="ORF">UFOVP875_80</name>
</gene>
<feature type="region of interest" description="Disordered" evidence="2">
    <location>
        <begin position="468"/>
        <end position="491"/>
    </location>
</feature>
<dbReference type="EMBL" id="LR797223">
    <property type="protein sequence ID" value="CAB4195111.1"/>
    <property type="molecule type" value="Genomic_DNA"/>
</dbReference>
<sequence>MPTYRISAPDGNTYSIEGPEGASQDDVIRQVLAQHPEAGTPRQPRKGVLADVMGSTKNLLNISRTGIGALTGDSNAAAQAGLERQAQLQKQYESGFQPEKIFAEYDKGNYLSAAGEALSQVPAAVAGLLPSAGQAAGSAVAGRIGGGALGSFFGPVGTAVGATVGQYAVPLVVNAIQALGSQAQQKAQEQLSKGEQVDVDVAELAPYASANAALNLLGTRIAMPSVFKKAIGQKVAAEADDVARLALLEKATKVAGRGNIETVARGTLGFAAGELPTEILQDVVDRAAVGKPLTDEDAMQSYRITALNMVLGAPLGGAVGVQERGGAREQVALQEQRNQQAKAAANAQAKAQADAAEQVRRQTPEYAKEKEAEYQAAEKVQADLQAQIQKSTKTQPLTEVQKQDNAAINAQLKEHAPILKAAASEYRRVRPILDTLKEQERVAAMSPEDYMLEQMQNRYGQGIQVSKRTGAERTLSTTPAPPTPAPAAAPVEDTTLPDYAAQQISAARSNARAMGDAVLDTDTDVNRYVDYLMQDPQLAQQLVAKQFALPAIQEGSGQRLSTFAFTPEQNSTILLSLKLQLEAQAKQAKKAATEQAKQAKKDAAAQEKQAKATAAAPAAQTTVPETTLDTLDSMREQGASETEIAEQAAEVENQYTPYSEQGALFSPANNTIQTAEVRAKSRPELIADLQIARATGNKKAAEIAVEQLRRIKESGYGLTQDEVRKLLAEGKTKEEIDVIAKQKAEAAAPNRELDRALGITQTVKSATQQDASDARAAAYGEMVSILNRFNMGMAKRAELEAARDKVLDNLVLDINTTRATPMDDSQERQVRNDAGTYLRDLITRFGDTRNLVQTGTRKRPQFYPAQKLTGEFTQQGQPGSTVESRAPGRQTFANPFAAVESIQEGLNILRRNAIGETATNFEPLGAYGANVTRMLAQLPENLPPEKKALADAIDSNKAAFLSNQVRAQDVAEWLYKTRVGLDTRELDAVLNAHLADLEQGKRSETETTRTGEIKRAVQKDMFPDEELQGKQFATAAEFEDYLASDTLHSIRQEIGPVAPTMARLQKQLQPLQRRADSLASAIEALRSKHEAMQAQQKVFAEETKAEAAQRLAQAEELYANATNRMAVLQRQLDMEFVPFQIEYLSTQEKLKEAVDYSKDLSDTIAQNLEKFQGAKTEVKTAMDAVIAAKQAVVDAAGKDVSKSNWDGMRTAQQNVVKTSAKLESLRAQLPDALNAFLKRDRFFQAKLAAELKTIAELDANFKKTKTALARVAAGQERRKVVKQAKAEIVETRTGIRTTREKNEADARAAFEIQKDFVAQEKALGQRAVRAEGLKTKTEERIAAAKKPLEQLAQRRAAPAQTAAKESFADAMNRAETLSDKLAVIAAAKPGAATQTEREEIDAAVRKLNNERPDRLNEILNETVSFEAYRTALANIDTIGPRLEELTAKSTDETFPKTTRDSAKRDIKKLDMARKFLAASGEGQTELRLQAEVELAKLQKKIAHQEGLVAENPTKSRKQELAISKRAAKAQQQILKQFASRSKRTPIATRSDKETQAAEAMANEFLERSAAIAQEGTMGKLETRKRGPSVKKGTQPGNIRTGVATTEKERLLAPRNPIEQSGVRKESMPLSDKKLVAEANKVAKERLANLEPLTEEELAVLAEDKKIDLLEAAILMRKNLERNLADVNDRIEFAKKSPTKVRQNVNYTDYMEGLINEKGGIERNLVAAKENETTLQNQFEEELDFFSETNEIADATAEASDFLDATTDTDATDNLLLSRGTPKKALSVKEVEAELAKAMGEPVTGRPREAQVSSVLGVYQTVEDALADVGMYIQIPADTKGFVFNEQAYLIADNIGKGEALGILLHEVGVHIGFRNFFNAGQFKALVGTVRSWANRNDGSLESRVGKAAIARAEAAKTSAENMDDEILAYAVEEAVKAGVSPAGVTKRSAIHNWLKTLVNAFKNALKTLGLNPTNLTTGDLVNFAYGCAQLELKGTWHGTSATFEQFDHAYMGTGEGNQAYGYGTYRAQNAGVAKYYRDMMSSRQNKKTEAWWNLPEIKKWYASTVNAPIYKGKNFSEMLKAAEKDPAYFVAAQIFENEPTPAPYFSTEAELRDWWALELHTYIRVAELNINKALDYAIAGLPIDNKQLVVAKERLAAAKKMNVADFDYTGNLPPVPFPNLKGNLLRVLHGAKETAYLNLDAEYGEQSKEVSKGLLAAFSAMTPEQKIAFNNHTKGIINPDGRFLYDAFKLALGSQKAASNLLAANGIVGNKFFNAPTRKAGLRGEAAEFNYVDFLDKDQGPQVLGENLRPLGQASGPLFSRAAKYGVDNALTQLAQDAVSDGSNSTEKVMDNAALKFEMNYVDMRAALRKVLDIGAKAFGDSRLFQQAMFSYTDADQKMSLTYAAMNEGYLKLSTDSKGFKFIESSGKESVKDVFVATGRIPDRYGDEAAKVGLATAYMAAHRAANKGLSKLDLEALGLTEEKMAAALADANADPELKNALEKVRETYNAYNAGMVRMVQNSGAISKAFADELLKDKDYVPYYRVRPDGTAVLVLGNDRTITVGDIKHQPWLRELKGGETKILPITKSIPRNTMLLVSMATSNMARRNFAYAMQEIGRGQGEVDPRTGEARNLMPILSGKGPDDPSIIRFKQEPDPNKKDDKGDRYIRIQTKGTVAEGVPAELVIKSMEGAPLTLPAFLKWGGIAGDVLRKGVTRMPMYLVRQLFRDPMAAAATSGLDYGMFTAVYKANKEFLRMTFAESKTASTMLKKGLIQSGVFTGDPDDVETMALQLVNGKDFNIINKVCREADKLAMNADAATRSLVYENAIKNGMSEAEAKFAVQESMNFHKRGLSAGTQYLSRMIPFFNAQIQGLNVLYKAGKGQMPFEQQLQIKQKFYNNALFLVAGGLAYAMAMQDDEYYKNAKPKDRYSNFFLHTPFTDEPLKLPIPYEFGWFFSMGAAAADAVAGQADGTQQLKALQSMLVGAIPGSSSMGVPQIFKPFAEVWSNKDFNTGFELESTRLRGKSVEERYNANTTELAKAMSKFAPVLSPIQIERIVGGYLGPLPILVAAATNGLFKDGDVEPVPKNMSEMPFIGSGFQKKYGGADSDVMYRLADEALQAKRDFDSMKREGRIADAQEYVQDHRTELRIAPLALQYQKLMGNFRTMEERIKGSDIPGDEKRKRIDDIQKRRQELAEKFENRIKELTT</sequence>
<feature type="region of interest" description="Disordered" evidence="2">
    <location>
        <begin position="868"/>
        <end position="887"/>
    </location>
</feature>
<feature type="region of interest" description="Disordered" evidence="2">
    <location>
        <begin position="598"/>
        <end position="624"/>
    </location>
</feature>
<feature type="compositionally biased region" description="Basic and acidic residues" evidence="2">
    <location>
        <begin position="2650"/>
        <end position="2664"/>
    </location>
</feature>
<feature type="region of interest" description="Disordered" evidence="2">
    <location>
        <begin position="1"/>
        <end position="21"/>
    </location>
</feature>
<evidence type="ECO:0000256" key="1">
    <source>
        <dbReference type="SAM" id="Coils"/>
    </source>
</evidence>
<accession>A0A6J5PFI7</accession>
<feature type="coiled-coil region" evidence="1">
    <location>
        <begin position="1061"/>
        <end position="1131"/>
    </location>
</feature>
<dbReference type="EMBL" id="LR796819">
    <property type="protein sequence ID" value="CAB4168261.1"/>
    <property type="molecule type" value="Genomic_DNA"/>
</dbReference>
<feature type="coiled-coil region" evidence="1">
    <location>
        <begin position="342"/>
        <end position="387"/>
    </location>
</feature>
<feature type="compositionally biased region" description="Low complexity" evidence="2">
    <location>
        <begin position="611"/>
        <end position="621"/>
    </location>
</feature>
<dbReference type="InterPro" id="IPR040561">
    <property type="entry name" value="LPD38"/>
</dbReference>
<feature type="compositionally biased region" description="Basic and acidic residues" evidence="2">
    <location>
        <begin position="598"/>
        <end position="610"/>
    </location>
</feature>
<evidence type="ECO:0000313" key="4">
    <source>
        <dbReference type="EMBL" id="CAB4168261.1"/>
    </source>
</evidence>
<proteinExistence type="predicted"/>